<evidence type="ECO:0000313" key="2">
    <source>
        <dbReference type="EMBL" id="OAY53448.1"/>
    </source>
</evidence>
<feature type="compositionally biased region" description="Polar residues" evidence="1">
    <location>
        <begin position="325"/>
        <end position="348"/>
    </location>
</feature>
<name>A0A2C9W4H9_MANES</name>
<feature type="region of interest" description="Disordered" evidence="1">
    <location>
        <begin position="197"/>
        <end position="255"/>
    </location>
</feature>
<dbReference type="PANTHER" id="PTHR34567:SF9">
    <property type="entry name" value="CONTAINING PROTEIN, PUTATIVE-RELATED"/>
    <property type="match status" value="1"/>
</dbReference>
<proteinExistence type="predicted"/>
<organism evidence="2 3">
    <name type="scientific">Manihot esculenta</name>
    <name type="common">Cassava</name>
    <name type="synonym">Jatropha manihot</name>
    <dbReference type="NCBI Taxonomy" id="3983"/>
    <lineage>
        <taxon>Eukaryota</taxon>
        <taxon>Viridiplantae</taxon>
        <taxon>Streptophyta</taxon>
        <taxon>Embryophyta</taxon>
        <taxon>Tracheophyta</taxon>
        <taxon>Spermatophyta</taxon>
        <taxon>Magnoliopsida</taxon>
        <taxon>eudicotyledons</taxon>
        <taxon>Gunneridae</taxon>
        <taxon>Pentapetalae</taxon>
        <taxon>rosids</taxon>
        <taxon>fabids</taxon>
        <taxon>Malpighiales</taxon>
        <taxon>Euphorbiaceae</taxon>
        <taxon>Crotonoideae</taxon>
        <taxon>Manihoteae</taxon>
        <taxon>Manihot</taxon>
    </lineage>
</organism>
<keyword evidence="3" id="KW-1185">Reference proteome</keyword>
<dbReference type="STRING" id="3983.A0A2C9W4H9"/>
<gene>
    <name evidence="2" type="ORF">MANES_04G163500v8</name>
</gene>
<dbReference type="Proteomes" id="UP000091857">
    <property type="component" value="Chromosome 4"/>
</dbReference>
<reference evidence="3" key="1">
    <citation type="journal article" date="2016" name="Nat. Biotechnol.">
        <title>Sequencing wild and cultivated cassava and related species reveals extensive interspecific hybridization and genetic diversity.</title>
        <authorList>
            <person name="Bredeson J.V."/>
            <person name="Lyons J.B."/>
            <person name="Prochnik S.E."/>
            <person name="Wu G.A."/>
            <person name="Ha C.M."/>
            <person name="Edsinger-Gonzales E."/>
            <person name="Grimwood J."/>
            <person name="Schmutz J."/>
            <person name="Rabbi I.Y."/>
            <person name="Egesi C."/>
            <person name="Nauluvula P."/>
            <person name="Lebot V."/>
            <person name="Ndunguru J."/>
            <person name="Mkamilo G."/>
            <person name="Bart R.S."/>
            <person name="Setter T.L."/>
            <person name="Gleadow R.M."/>
            <person name="Kulakow P."/>
            <person name="Ferguson M.E."/>
            <person name="Rounsley S."/>
            <person name="Rokhsar D.S."/>
        </authorList>
    </citation>
    <scope>NUCLEOTIDE SEQUENCE [LARGE SCALE GENOMIC DNA]</scope>
    <source>
        <strain evidence="3">cv. AM560-2</strain>
    </source>
</reference>
<feature type="compositionally biased region" description="Basic and acidic residues" evidence="1">
    <location>
        <begin position="231"/>
        <end position="252"/>
    </location>
</feature>
<dbReference type="Gramene" id="Manes.04G163500.4.v8.1">
    <property type="protein sequence ID" value="Manes.04G163500.4.v8.1.CDS"/>
    <property type="gene ID" value="Manes.04G163500.v8.1"/>
</dbReference>
<dbReference type="EMBL" id="CM004390">
    <property type="protein sequence ID" value="OAY53448.1"/>
    <property type="molecule type" value="Genomic_DNA"/>
</dbReference>
<evidence type="ECO:0000313" key="3">
    <source>
        <dbReference type="Proteomes" id="UP000091857"/>
    </source>
</evidence>
<dbReference type="AlphaFoldDB" id="A0A2C9W4H9"/>
<accession>A0A2C9W4H9</accession>
<dbReference type="Gramene" id="Manes.04G163500.5.v8.1">
    <property type="protein sequence ID" value="Manes.04G163500.5.v8.1.CDS"/>
    <property type="gene ID" value="Manes.04G163500.v8.1"/>
</dbReference>
<feature type="region of interest" description="Disordered" evidence="1">
    <location>
        <begin position="317"/>
        <end position="351"/>
    </location>
</feature>
<sequence>MGNWRNRRPRRFFYRQYKDPASSYYDPEEPTPYPEFAEDGVPSWEKKFCSLIGSVPWQKIVNVKKFMYCHGNVLNWDDSAGEEAFQNAKKRFWAEINGLTSEISLPDPDKYVDNIDWNPDIDPELITDLELSFFAPNEGEKEGKVEQKNKKFRDYVAVPSEGWNKNSGENITTWKCDYNMQSSVALKDKGQCWNQWHPSTDNPKNLINGDKPSNHSFAQGNEAEKSNTWGDDNKLWRENHNGNHGKELKDWDNNASHDNNPWECSFSQRSEGMKGNAWGDCSDKAWGWSHSANQVNQSKDWDSGYNPWKCSSEGVVHAREKKQGNHSWANNPPETGTSRQSNFSQGSGSLKDRQWRGWKRWDNHYREPKDLELRQVDGGWGTSNAGNRKREGTHQYLTGNKQTRFQGNGYKTGYRWRG</sequence>
<protein>
    <submittedName>
        <fullName evidence="2">Uncharacterized protein</fullName>
    </submittedName>
</protein>
<evidence type="ECO:0000256" key="1">
    <source>
        <dbReference type="SAM" id="MobiDB-lite"/>
    </source>
</evidence>
<comment type="caution">
    <text evidence="2">The sequence shown here is derived from an EMBL/GenBank/DDBJ whole genome shotgun (WGS) entry which is preliminary data.</text>
</comment>
<dbReference type="PANTHER" id="PTHR34567">
    <property type="entry name" value="FK506-BINDING-LIKE PROTEIN"/>
    <property type="match status" value="1"/>
</dbReference>